<comment type="caution">
    <text evidence="2">The sequence shown here is derived from an EMBL/GenBank/DDBJ whole genome shotgun (WGS) entry which is preliminary data.</text>
</comment>
<evidence type="ECO:0000256" key="1">
    <source>
        <dbReference type="SAM" id="MobiDB-lite"/>
    </source>
</evidence>
<dbReference type="AlphaFoldDB" id="A0A7L5A2R4"/>
<evidence type="ECO:0000313" key="3">
    <source>
        <dbReference type="Proteomes" id="UP000326380"/>
    </source>
</evidence>
<feature type="region of interest" description="Disordered" evidence="1">
    <location>
        <begin position="24"/>
        <end position="68"/>
    </location>
</feature>
<evidence type="ECO:0000313" key="2">
    <source>
        <dbReference type="EMBL" id="KAA9338150.1"/>
    </source>
</evidence>
<keyword evidence="3" id="KW-1185">Reference proteome</keyword>
<dbReference type="EMBL" id="VTWU01000002">
    <property type="protein sequence ID" value="KAA9338150.1"/>
    <property type="molecule type" value="Genomic_DNA"/>
</dbReference>
<feature type="compositionally biased region" description="Gly residues" evidence="1">
    <location>
        <begin position="41"/>
        <end position="68"/>
    </location>
</feature>
<proteinExistence type="predicted"/>
<name>A0A7L5A2R4_9BACT</name>
<protein>
    <submittedName>
        <fullName evidence="2">Uncharacterized protein</fullName>
    </submittedName>
</protein>
<dbReference type="Proteomes" id="UP000326380">
    <property type="component" value="Unassembled WGS sequence"/>
</dbReference>
<dbReference type="RefSeq" id="WP_151077675.1">
    <property type="nucleotide sequence ID" value="NZ_CP047647.1"/>
</dbReference>
<reference evidence="2 3" key="1">
    <citation type="submission" date="2019-09" db="EMBL/GenBank/DDBJ databases">
        <title>Genome sequence of Hymenobacter sp. M3.</title>
        <authorList>
            <person name="Srinivasan S."/>
        </authorList>
    </citation>
    <scope>NUCLEOTIDE SEQUENCE [LARGE SCALE GENOMIC DNA]</scope>
    <source>
        <strain evidence="2 3">M3</strain>
    </source>
</reference>
<gene>
    <name evidence="2" type="ORF">F0P96_04690</name>
</gene>
<sequence>MHTRFRRIFLGLLTSTALLLTSCEGEDVRPRPDSSDRGAATGAGSGDHGSHPHGGCGSGSNGGSGPAS</sequence>
<accession>A0A7L5A2R4</accession>
<feature type="compositionally biased region" description="Basic and acidic residues" evidence="1">
    <location>
        <begin position="26"/>
        <end position="36"/>
    </location>
</feature>
<dbReference type="PROSITE" id="PS51257">
    <property type="entry name" value="PROKAR_LIPOPROTEIN"/>
    <property type="match status" value="1"/>
</dbReference>
<organism evidence="2 3">
    <name type="scientific">Hymenobacter busanensis</name>
    <dbReference type="NCBI Taxonomy" id="2607656"/>
    <lineage>
        <taxon>Bacteria</taxon>
        <taxon>Pseudomonadati</taxon>
        <taxon>Bacteroidota</taxon>
        <taxon>Cytophagia</taxon>
        <taxon>Cytophagales</taxon>
        <taxon>Hymenobacteraceae</taxon>
        <taxon>Hymenobacter</taxon>
    </lineage>
</organism>